<dbReference type="SUPFAM" id="SSF55144">
    <property type="entry name" value="LigT-like"/>
    <property type="match status" value="1"/>
</dbReference>
<dbReference type="Gene3D" id="3.90.1140.10">
    <property type="entry name" value="Cyclic phosphodiesterase"/>
    <property type="match status" value="1"/>
</dbReference>
<dbReference type="RefSeq" id="WP_127431548.1">
    <property type="nucleotide sequence ID" value="NZ_BMFI01000020.1"/>
</dbReference>
<evidence type="ECO:0000256" key="1">
    <source>
        <dbReference type="ARBA" id="ARBA00022801"/>
    </source>
</evidence>
<dbReference type="InterPro" id="IPR009097">
    <property type="entry name" value="Cyclic_Pdiesterase"/>
</dbReference>
<dbReference type="GO" id="GO:0004113">
    <property type="term" value="F:2',3'-cyclic-nucleotide 3'-phosphodiesterase activity"/>
    <property type="evidence" value="ECO:0007669"/>
    <property type="project" value="InterPro"/>
</dbReference>
<proteinExistence type="predicted"/>
<organism evidence="2 3">
    <name type="scientific">Rhizobium anhuiense</name>
    <dbReference type="NCBI Taxonomy" id="1184720"/>
    <lineage>
        <taxon>Bacteria</taxon>
        <taxon>Pseudomonadati</taxon>
        <taxon>Pseudomonadota</taxon>
        <taxon>Alphaproteobacteria</taxon>
        <taxon>Hyphomicrobiales</taxon>
        <taxon>Rhizobiaceae</taxon>
        <taxon>Rhizobium/Agrobacterium group</taxon>
        <taxon>Rhizobium</taxon>
    </lineage>
</organism>
<reference evidence="2 3" key="1">
    <citation type="journal article" date="2015" name="Int. J. Syst. Evol. Microbiol.">
        <title>Rhizobium anhuiense sp. nov., isolated from effective nodules of Vicia faba and Pisum sativum.</title>
        <authorList>
            <person name="Zhang Y.J."/>
            <person name="Zheng W.T."/>
            <person name="Everall I."/>
            <person name="Young J.P."/>
            <person name="Zhang X.X."/>
            <person name="Tian C.F."/>
            <person name="Sui X.H."/>
            <person name="Wang E.T."/>
            <person name="Chen W.X."/>
        </authorList>
    </citation>
    <scope>NUCLEOTIDE SEQUENCE [LARGE SCALE GENOMIC DNA]</scope>
    <source>
        <strain evidence="2 3">CCBAU 23252</strain>
    </source>
</reference>
<dbReference type="AlphaFoldDB" id="A0A3S0SN67"/>
<dbReference type="GO" id="GO:0008664">
    <property type="term" value="F:RNA 2',3'-cyclic 3'-phosphodiesterase activity"/>
    <property type="evidence" value="ECO:0007669"/>
    <property type="project" value="InterPro"/>
</dbReference>
<accession>A0A3S0SN67</accession>
<comment type="caution">
    <text evidence="2">The sequence shown here is derived from an EMBL/GenBank/DDBJ whole genome shotgun (WGS) entry which is preliminary data.</text>
</comment>
<dbReference type="GO" id="GO:0016874">
    <property type="term" value="F:ligase activity"/>
    <property type="evidence" value="ECO:0007669"/>
    <property type="project" value="UniProtKB-KW"/>
</dbReference>
<sequence>MNQISLDFGYDKNRRARPGESHVSGHRLFFALCAPDAVEQQAAKIADDYGKAFSLSAKPRLTTLHMTIIGIDDYEELPEDAVFAARQAGATVESAPITITFDRIMSFKREGKARPLVLCGEGGRKPLTRLHVQLGVGMHNAGLQHNISRDFTPHMTLLYDRKAVPPTSLGRPVSWTAAEFLLVHSVLGKTEHRIIDRWPLLG</sequence>
<dbReference type="InterPro" id="IPR004175">
    <property type="entry name" value="RNA_CPDase"/>
</dbReference>
<dbReference type="PANTHER" id="PTHR35561:SF1">
    <property type="entry name" value="RNA 2',3'-CYCLIC PHOSPHODIESTERASE"/>
    <property type="match status" value="1"/>
</dbReference>
<evidence type="ECO:0000313" key="3">
    <source>
        <dbReference type="Proteomes" id="UP000273611"/>
    </source>
</evidence>
<protein>
    <submittedName>
        <fullName evidence="2">2'-5' RNA ligase</fullName>
    </submittedName>
</protein>
<dbReference type="Proteomes" id="UP000273611">
    <property type="component" value="Unassembled WGS sequence"/>
</dbReference>
<dbReference type="EMBL" id="RIBW01000019">
    <property type="protein sequence ID" value="RUL96824.1"/>
    <property type="molecule type" value="Genomic_DNA"/>
</dbReference>
<dbReference type="Pfam" id="PF13563">
    <property type="entry name" value="2_5_RNA_ligase2"/>
    <property type="match status" value="1"/>
</dbReference>
<gene>
    <name evidence="2" type="ORF">EEQ99_29310</name>
</gene>
<dbReference type="PANTHER" id="PTHR35561">
    <property type="entry name" value="RNA 2',3'-CYCLIC PHOSPHODIESTERASE"/>
    <property type="match status" value="1"/>
</dbReference>
<evidence type="ECO:0000313" key="2">
    <source>
        <dbReference type="EMBL" id="RUL96824.1"/>
    </source>
</evidence>
<keyword evidence="1" id="KW-0378">Hydrolase</keyword>
<name>A0A3S0SN67_9HYPH</name>
<keyword evidence="2" id="KW-0436">Ligase</keyword>